<gene>
    <name evidence="1" type="ORF">MRB53_005799</name>
</gene>
<accession>A0ACC2ME29</accession>
<organism evidence="1 2">
    <name type="scientific">Persea americana</name>
    <name type="common">Avocado</name>
    <dbReference type="NCBI Taxonomy" id="3435"/>
    <lineage>
        <taxon>Eukaryota</taxon>
        <taxon>Viridiplantae</taxon>
        <taxon>Streptophyta</taxon>
        <taxon>Embryophyta</taxon>
        <taxon>Tracheophyta</taxon>
        <taxon>Spermatophyta</taxon>
        <taxon>Magnoliopsida</taxon>
        <taxon>Magnoliidae</taxon>
        <taxon>Laurales</taxon>
        <taxon>Lauraceae</taxon>
        <taxon>Persea</taxon>
    </lineage>
</organism>
<dbReference type="EMBL" id="CM056810">
    <property type="protein sequence ID" value="KAJ8644051.1"/>
    <property type="molecule type" value="Genomic_DNA"/>
</dbReference>
<proteinExistence type="predicted"/>
<reference evidence="1 2" key="1">
    <citation type="journal article" date="2022" name="Hortic Res">
        <title>A haplotype resolved chromosomal level avocado genome allows analysis of novel avocado genes.</title>
        <authorList>
            <person name="Nath O."/>
            <person name="Fletcher S.J."/>
            <person name="Hayward A."/>
            <person name="Shaw L.M."/>
            <person name="Masouleh A.K."/>
            <person name="Furtado A."/>
            <person name="Henry R.J."/>
            <person name="Mitter N."/>
        </authorList>
    </citation>
    <scope>NUCLEOTIDE SEQUENCE [LARGE SCALE GENOMIC DNA]</scope>
    <source>
        <strain evidence="2">cv. Hass</strain>
    </source>
</reference>
<evidence type="ECO:0000313" key="1">
    <source>
        <dbReference type="EMBL" id="KAJ8644051.1"/>
    </source>
</evidence>
<protein>
    <submittedName>
        <fullName evidence="1">Uncharacterized protein</fullName>
    </submittedName>
</protein>
<name>A0ACC2ME29_PERAE</name>
<sequence>MDIKDLHERELPTEANILPQARRNLDFNSEVFNQEGPSDVGTNAIQYPLTQLLNRLPNRSFVAELIPTSSSD</sequence>
<evidence type="ECO:0000313" key="2">
    <source>
        <dbReference type="Proteomes" id="UP001234297"/>
    </source>
</evidence>
<dbReference type="Proteomes" id="UP001234297">
    <property type="component" value="Chromosome 2"/>
</dbReference>
<keyword evidence="2" id="KW-1185">Reference proteome</keyword>
<comment type="caution">
    <text evidence="1">The sequence shown here is derived from an EMBL/GenBank/DDBJ whole genome shotgun (WGS) entry which is preliminary data.</text>
</comment>